<dbReference type="OrthoDB" id="540873at2759"/>
<keyword evidence="2" id="KW-0699">rRNA-binding</keyword>
<feature type="compositionally biased region" description="Polar residues" evidence="9">
    <location>
        <begin position="15"/>
        <end position="24"/>
    </location>
</feature>
<dbReference type="InterPro" id="IPR000702">
    <property type="entry name" value="Ribosomal_uL6-like"/>
</dbReference>
<dbReference type="GO" id="GO:0006412">
    <property type="term" value="P:translation"/>
    <property type="evidence" value="ECO:0007669"/>
    <property type="project" value="InterPro"/>
</dbReference>
<evidence type="ECO:0000256" key="5">
    <source>
        <dbReference type="ARBA" id="ARBA00023274"/>
    </source>
</evidence>
<keyword evidence="12" id="KW-1185">Reference proteome</keyword>
<keyword evidence="3" id="KW-0694">RNA-binding</keyword>
<reference evidence="11 12" key="1">
    <citation type="submission" date="2019-09" db="EMBL/GenBank/DDBJ databases">
        <title>Draft genome of the ectomycorrhizal ascomycete Sphaerosporella brunnea.</title>
        <authorList>
            <consortium name="DOE Joint Genome Institute"/>
            <person name="Benucci G.M."/>
            <person name="Marozzi G."/>
            <person name="Antonielli L."/>
            <person name="Sanchez S."/>
            <person name="Marco P."/>
            <person name="Wang X."/>
            <person name="Falini L.B."/>
            <person name="Barry K."/>
            <person name="Haridas S."/>
            <person name="Lipzen A."/>
            <person name="Labutti K."/>
            <person name="Grigoriev I.V."/>
            <person name="Murat C."/>
            <person name="Martin F."/>
            <person name="Albertini E."/>
            <person name="Donnini D."/>
            <person name="Bonito G."/>
        </authorList>
    </citation>
    <scope>NUCLEOTIDE SEQUENCE [LARGE SCALE GENOMIC DNA]</scope>
    <source>
        <strain evidence="11 12">Sb_GMNB300</strain>
    </source>
</reference>
<dbReference type="AlphaFoldDB" id="A0A5J5F402"/>
<dbReference type="FunCoup" id="A0A5J5F402">
    <property type="interactions" value="688"/>
</dbReference>
<feature type="domain" description="Large ribosomal subunit protein uL6 alpha-beta" evidence="10">
    <location>
        <begin position="129"/>
        <end position="203"/>
    </location>
</feature>
<evidence type="ECO:0000256" key="2">
    <source>
        <dbReference type="ARBA" id="ARBA00022730"/>
    </source>
</evidence>
<sequence length="218" mass="24113">MFSRIRPSVEAASSPLRSFSTSQQCSSKIGRMPISLPPSVKLTKVAPPPRRGRTQEMGTLQVEGPLGKLSLPIPEFLSIDIDEAAKKVTVTPQDQYHRQQRAMWGNTRALIQNHIIGVSEGHVAILRLVGVGYKASIENGGKIVNLKVQYAHPVELEVPDGVKASTPQPTRILLEGTDKHVVKQFAAEIRQWRVPEPYKGKGIFVNAETIKLKTRKIK</sequence>
<organism evidence="11 12">
    <name type="scientific">Sphaerosporella brunnea</name>
    <dbReference type="NCBI Taxonomy" id="1250544"/>
    <lineage>
        <taxon>Eukaryota</taxon>
        <taxon>Fungi</taxon>
        <taxon>Dikarya</taxon>
        <taxon>Ascomycota</taxon>
        <taxon>Pezizomycotina</taxon>
        <taxon>Pezizomycetes</taxon>
        <taxon>Pezizales</taxon>
        <taxon>Pyronemataceae</taxon>
        <taxon>Sphaerosporella</taxon>
    </lineage>
</organism>
<proteinExistence type="inferred from homology"/>
<evidence type="ECO:0000256" key="6">
    <source>
        <dbReference type="ARBA" id="ARBA00037226"/>
    </source>
</evidence>
<dbReference type="InterPro" id="IPR020040">
    <property type="entry name" value="Ribosomal_uL6_a/b-dom"/>
</dbReference>
<comment type="function">
    <text evidence="6">Component of the mitochondrial ribosome (mitoribosome), a dedicated translation machinery responsible for the synthesis of mitochondrial genome-encoded proteins, including at least some of the essential transmembrane subunits of the mitochondrial respiratory chain. The mitoribosomes are attached to the mitochondrial inner membrane and translation products are cotranslationally integrated into the membrane.</text>
</comment>
<dbReference type="GO" id="GO:0005762">
    <property type="term" value="C:mitochondrial large ribosomal subunit"/>
    <property type="evidence" value="ECO:0007669"/>
    <property type="project" value="TreeGrafter"/>
</dbReference>
<comment type="similarity">
    <text evidence="1 8">Belongs to the universal ribosomal protein uL6 family.</text>
</comment>
<protein>
    <recommendedName>
        <fullName evidence="7">Large ribosomal subunit protein uL6m</fullName>
    </recommendedName>
</protein>
<evidence type="ECO:0000256" key="7">
    <source>
        <dbReference type="ARBA" id="ARBA00069416"/>
    </source>
</evidence>
<dbReference type="InterPro" id="IPR019906">
    <property type="entry name" value="Ribosomal_uL6_bac-type"/>
</dbReference>
<feature type="domain" description="Large ribosomal subunit protein uL6 alpha-beta" evidence="10">
    <location>
        <begin position="60"/>
        <end position="121"/>
    </location>
</feature>
<dbReference type="EMBL" id="VXIS01000045">
    <property type="protein sequence ID" value="KAA8910489.1"/>
    <property type="molecule type" value="Genomic_DNA"/>
</dbReference>
<name>A0A5J5F402_9PEZI</name>
<feature type="region of interest" description="Disordered" evidence="9">
    <location>
        <begin position="1"/>
        <end position="24"/>
    </location>
</feature>
<evidence type="ECO:0000256" key="9">
    <source>
        <dbReference type="SAM" id="MobiDB-lite"/>
    </source>
</evidence>
<comment type="caution">
    <text evidence="11">The sequence shown here is derived from an EMBL/GenBank/DDBJ whole genome shotgun (WGS) entry which is preliminary data.</text>
</comment>
<dbReference type="PANTHER" id="PTHR11655">
    <property type="entry name" value="60S/50S RIBOSOMAL PROTEIN L6/L9"/>
    <property type="match status" value="1"/>
</dbReference>
<evidence type="ECO:0000256" key="4">
    <source>
        <dbReference type="ARBA" id="ARBA00022980"/>
    </source>
</evidence>
<evidence type="ECO:0000256" key="1">
    <source>
        <dbReference type="ARBA" id="ARBA00009356"/>
    </source>
</evidence>
<evidence type="ECO:0000313" key="11">
    <source>
        <dbReference type="EMBL" id="KAA8910489.1"/>
    </source>
</evidence>
<dbReference type="PRINTS" id="PR00059">
    <property type="entry name" value="RIBOSOMALL6"/>
</dbReference>
<dbReference type="InterPro" id="IPR002358">
    <property type="entry name" value="Ribosomal_uL6_CS"/>
</dbReference>
<dbReference type="InParanoid" id="A0A5J5F402"/>
<evidence type="ECO:0000256" key="8">
    <source>
        <dbReference type="RuleBase" id="RU003869"/>
    </source>
</evidence>
<gene>
    <name evidence="11" type="ORF">FN846DRAFT_530375</name>
</gene>
<dbReference type="InterPro" id="IPR036789">
    <property type="entry name" value="Ribosomal_uL6-like_a/b-dom_sf"/>
</dbReference>
<evidence type="ECO:0000256" key="3">
    <source>
        <dbReference type="ARBA" id="ARBA00022884"/>
    </source>
</evidence>
<dbReference type="GO" id="GO:0019843">
    <property type="term" value="F:rRNA binding"/>
    <property type="evidence" value="ECO:0007669"/>
    <property type="project" value="UniProtKB-KW"/>
</dbReference>
<dbReference type="SUPFAM" id="SSF56053">
    <property type="entry name" value="Ribosomal protein L6"/>
    <property type="match status" value="2"/>
</dbReference>
<dbReference type="PANTHER" id="PTHR11655:SF14">
    <property type="entry name" value="LARGE RIBOSOMAL SUBUNIT PROTEIN UL6M"/>
    <property type="match status" value="1"/>
</dbReference>
<dbReference type="Gene3D" id="3.90.930.12">
    <property type="entry name" value="Ribosomal protein L6, alpha-beta domain"/>
    <property type="match status" value="2"/>
</dbReference>
<evidence type="ECO:0000313" key="12">
    <source>
        <dbReference type="Proteomes" id="UP000326924"/>
    </source>
</evidence>
<accession>A0A5J5F402</accession>
<dbReference type="PROSITE" id="PS00525">
    <property type="entry name" value="RIBOSOMAL_L6_1"/>
    <property type="match status" value="1"/>
</dbReference>
<dbReference type="Pfam" id="PF00347">
    <property type="entry name" value="Ribosomal_L6"/>
    <property type="match status" value="2"/>
</dbReference>
<evidence type="ECO:0000259" key="10">
    <source>
        <dbReference type="Pfam" id="PF00347"/>
    </source>
</evidence>
<dbReference type="FunFam" id="3.90.930.12:FF:000006">
    <property type="entry name" value="50S ribosomal protein L6"/>
    <property type="match status" value="1"/>
</dbReference>
<dbReference type="GO" id="GO:0003735">
    <property type="term" value="F:structural constituent of ribosome"/>
    <property type="evidence" value="ECO:0007669"/>
    <property type="project" value="InterPro"/>
</dbReference>
<keyword evidence="4 8" id="KW-0689">Ribosomal protein</keyword>
<dbReference type="Proteomes" id="UP000326924">
    <property type="component" value="Unassembled WGS sequence"/>
</dbReference>
<keyword evidence="5 8" id="KW-0687">Ribonucleoprotein</keyword>